<dbReference type="GO" id="GO:0005576">
    <property type="term" value="C:extracellular region"/>
    <property type="evidence" value="ECO:0007669"/>
    <property type="project" value="UniProtKB-SubCell"/>
</dbReference>
<dbReference type="GO" id="GO:0098552">
    <property type="term" value="C:side of membrane"/>
    <property type="evidence" value="ECO:0007669"/>
    <property type="project" value="UniProtKB-KW"/>
</dbReference>
<evidence type="ECO:0000256" key="4">
    <source>
        <dbReference type="ARBA" id="ARBA00022525"/>
    </source>
</evidence>
<feature type="signal peptide" evidence="10">
    <location>
        <begin position="1"/>
        <end position="17"/>
    </location>
</feature>
<feature type="chain" id="PRO_5040420949" description="CFEM domain-containing protein" evidence="10">
    <location>
        <begin position="18"/>
        <end position="86"/>
    </location>
</feature>
<dbReference type="Pfam" id="PF05730">
    <property type="entry name" value="CFEM"/>
    <property type="match status" value="1"/>
</dbReference>
<dbReference type="EMBL" id="MU001498">
    <property type="protein sequence ID" value="KAF2446364.1"/>
    <property type="molecule type" value="Genomic_DNA"/>
</dbReference>
<dbReference type="SMART" id="SM00747">
    <property type="entry name" value="CFEM"/>
    <property type="match status" value="1"/>
</dbReference>
<evidence type="ECO:0000256" key="10">
    <source>
        <dbReference type="SAM" id="SignalP"/>
    </source>
</evidence>
<evidence type="ECO:0000256" key="9">
    <source>
        <dbReference type="PROSITE-ProRule" id="PRU01356"/>
    </source>
</evidence>
<keyword evidence="4" id="KW-0964">Secreted</keyword>
<comment type="caution">
    <text evidence="9">Lacks conserved residue(s) required for the propagation of feature annotation.</text>
</comment>
<keyword evidence="5" id="KW-0472">Membrane</keyword>
<comment type="caution">
    <text evidence="12">The sequence shown here is derived from an EMBL/GenBank/DDBJ whole genome shotgun (WGS) entry which is preliminary data.</text>
</comment>
<evidence type="ECO:0000259" key="11">
    <source>
        <dbReference type="PROSITE" id="PS52012"/>
    </source>
</evidence>
<evidence type="ECO:0000256" key="5">
    <source>
        <dbReference type="ARBA" id="ARBA00022622"/>
    </source>
</evidence>
<feature type="domain" description="CFEM" evidence="11">
    <location>
        <begin position="1"/>
        <end position="86"/>
    </location>
</feature>
<keyword evidence="5" id="KW-0336">GPI-anchor</keyword>
<feature type="disulfide bond" evidence="9">
    <location>
        <begin position="51"/>
        <end position="84"/>
    </location>
</feature>
<evidence type="ECO:0000256" key="3">
    <source>
        <dbReference type="ARBA" id="ARBA00010031"/>
    </source>
</evidence>
<keyword evidence="6 10" id="KW-0732">Signal</keyword>
<evidence type="ECO:0000256" key="2">
    <source>
        <dbReference type="ARBA" id="ARBA00004613"/>
    </source>
</evidence>
<dbReference type="AlphaFoldDB" id="A0A9P4PJS2"/>
<evidence type="ECO:0000256" key="8">
    <source>
        <dbReference type="ARBA" id="ARBA00023288"/>
    </source>
</evidence>
<protein>
    <recommendedName>
        <fullName evidence="11">CFEM domain-containing protein</fullName>
    </recommendedName>
</protein>
<gene>
    <name evidence="12" type="ORF">P171DRAFT_483710</name>
</gene>
<dbReference type="Proteomes" id="UP000799764">
    <property type="component" value="Unassembled WGS sequence"/>
</dbReference>
<evidence type="ECO:0000256" key="1">
    <source>
        <dbReference type="ARBA" id="ARBA00004589"/>
    </source>
</evidence>
<accession>A0A9P4PJS2</accession>
<comment type="similarity">
    <text evidence="3">Belongs to the RBT5 family.</text>
</comment>
<comment type="subcellular location">
    <subcellularLocation>
        <location evidence="1">Membrane</location>
        <topology evidence="1">Lipid-anchor</topology>
        <topology evidence="1">GPI-anchor</topology>
    </subcellularLocation>
    <subcellularLocation>
        <location evidence="2">Secreted</location>
    </subcellularLocation>
</comment>
<sequence length="86" mass="8874">MRFSLSAVALLVAAVAAVDISGAPACAQTCLQDNQGLSTCDPNATEYTCFCADTAFYSAVQQCVLASCSFTDAVATLTWYNSVCAA</sequence>
<keyword evidence="5" id="KW-0325">Glycoprotein</keyword>
<keyword evidence="8" id="KW-0449">Lipoprotein</keyword>
<evidence type="ECO:0000256" key="6">
    <source>
        <dbReference type="ARBA" id="ARBA00022729"/>
    </source>
</evidence>
<evidence type="ECO:0000313" key="12">
    <source>
        <dbReference type="EMBL" id="KAF2446364.1"/>
    </source>
</evidence>
<organism evidence="12 13">
    <name type="scientific">Karstenula rhodostoma CBS 690.94</name>
    <dbReference type="NCBI Taxonomy" id="1392251"/>
    <lineage>
        <taxon>Eukaryota</taxon>
        <taxon>Fungi</taxon>
        <taxon>Dikarya</taxon>
        <taxon>Ascomycota</taxon>
        <taxon>Pezizomycotina</taxon>
        <taxon>Dothideomycetes</taxon>
        <taxon>Pleosporomycetidae</taxon>
        <taxon>Pleosporales</taxon>
        <taxon>Massarineae</taxon>
        <taxon>Didymosphaeriaceae</taxon>
        <taxon>Karstenula</taxon>
    </lineage>
</organism>
<dbReference type="InterPro" id="IPR008427">
    <property type="entry name" value="Extracellular_membr_CFEM_dom"/>
</dbReference>
<keyword evidence="13" id="KW-1185">Reference proteome</keyword>
<evidence type="ECO:0000256" key="7">
    <source>
        <dbReference type="ARBA" id="ARBA00023157"/>
    </source>
</evidence>
<dbReference type="PROSITE" id="PS52012">
    <property type="entry name" value="CFEM"/>
    <property type="match status" value="1"/>
</dbReference>
<proteinExistence type="inferred from homology"/>
<evidence type="ECO:0000313" key="13">
    <source>
        <dbReference type="Proteomes" id="UP000799764"/>
    </source>
</evidence>
<name>A0A9P4PJS2_9PLEO</name>
<keyword evidence="7 9" id="KW-1015">Disulfide bond</keyword>
<dbReference type="OrthoDB" id="3767534at2759"/>
<reference evidence="12" key="1">
    <citation type="journal article" date="2020" name="Stud. Mycol.">
        <title>101 Dothideomycetes genomes: a test case for predicting lifestyles and emergence of pathogens.</title>
        <authorList>
            <person name="Haridas S."/>
            <person name="Albert R."/>
            <person name="Binder M."/>
            <person name="Bloem J."/>
            <person name="Labutti K."/>
            <person name="Salamov A."/>
            <person name="Andreopoulos B."/>
            <person name="Baker S."/>
            <person name="Barry K."/>
            <person name="Bills G."/>
            <person name="Bluhm B."/>
            <person name="Cannon C."/>
            <person name="Castanera R."/>
            <person name="Culley D."/>
            <person name="Daum C."/>
            <person name="Ezra D."/>
            <person name="Gonzalez J."/>
            <person name="Henrissat B."/>
            <person name="Kuo A."/>
            <person name="Liang C."/>
            <person name="Lipzen A."/>
            <person name="Lutzoni F."/>
            <person name="Magnuson J."/>
            <person name="Mondo S."/>
            <person name="Nolan M."/>
            <person name="Ohm R."/>
            <person name="Pangilinan J."/>
            <person name="Park H.-J."/>
            <person name="Ramirez L."/>
            <person name="Alfaro M."/>
            <person name="Sun H."/>
            <person name="Tritt A."/>
            <person name="Yoshinaga Y."/>
            <person name="Zwiers L.-H."/>
            <person name="Turgeon B."/>
            <person name="Goodwin S."/>
            <person name="Spatafora J."/>
            <person name="Crous P."/>
            <person name="Grigoriev I."/>
        </authorList>
    </citation>
    <scope>NUCLEOTIDE SEQUENCE</scope>
    <source>
        <strain evidence="12">CBS 690.94</strain>
    </source>
</reference>